<reference evidence="1 2" key="1">
    <citation type="submission" date="2019-08" db="EMBL/GenBank/DDBJ databases">
        <title>Bacillus genomes from the desert of Cuatro Cienegas, Coahuila.</title>
        <authorList>
            <person name="Olmedo-Alvarez G."/>
        </authorList>
    </citation>
    <scope>NUCLEOTIDE SEQUENCE [LARGE SCALE GENOMIC DNA]</scope>
    <source>
        <strain evidence="1 2">CH40_1T</strain>
    </source>
</reference>
<dbReference type="EMBL" id="VTEH01000004">
    <property type="protein sequence ID" value="TYR76060.1"/>
    <property type="molecule type" value="Genomic_DNA"/>
</dbReference>
<gene>
    <name evidence="1" type="ORF">FZC79_07860</name>
</gene>
<organism evidence="1 2">
    <name type="scientific">Rossellomorea vietnamensis</name>
    <dbReference type="NCBI Taxonomy" id="218284"/>
    <lineage>
        <taxon>Bacteria</taxon>
        <taxon>Bacillati</taxon>
        <taxon>Bacillota</taxon>
        <taxon>Bacilli</taxon>
        <taxon>Bacillales</taxon>
        <taxon>Bacillaceae</taxon>
        <taxon>Rossellomorea</taxon>
    </lineage>
</organism>
<comment type="caution">
    <text evidence="1">The sequence shown here is derived from an EMBL/GenBank/DDBJ whole genome shotgun (WGS) entry which is preliminary data.</text>
</comment>
<evidence type="ECO:0000313" key="1">
    <source>
        <dbReference type="EMBL" id="TYR76060.1"/>
    </source>
</evidence>
<name>A0A5D4KGS8_9BACI</name>
<evidence type="ECO:0000313" key="2">
    <source>
        <dbReference type="Proteomes" id="UP000323317"/>
    </source>
</evidence>
<accession>A0A5D4KGS8</accession>
<dbReference type="AlphaFoldDB" id="A0A5D4KGS8"/>
<dbReference type="Proteomes" id="UP000323317">
    <property type="component" value="Unassembled WGS sequence"/>
</dbReference>
<sequence>MTVLFGSVEYFERELNDYLAHQELSHLSIGQKLEVTYATVKEDIAHNFICSDSFREECLNNLIKAYNKVSLSLCVPN</sequence>
<protein>
    <submittedName>
        <fullName evidence="1">Uncharacterized protein</fullName>
    </submittedName>
</protein>
<proteinExistence type="predicted"/>
<dbReference type="RefSeq" id="WP_148946277.1">
    <property type="nucleotide sequence ID" value="NZ_VTEH01000004.1"/>
</dbReference>